<dbReference type="Proteomes" id="UP000002038">
    <property type="component" value="Unassembled WGS sequence"/>
</dbReference>
<dbReference type="AlphaFoldDB" id="A0A179V1F1"/>
<accession>A0A179V1F1</accession>
<evidence type="ECO:0000313" key="2">
    <source>
        <dbReference type="EMBL" id="OAT13920.1"/>
    </source>
</evidence>
<dbReference type="Pfam" id="PF06985">
    <property type="entry name" value="HET"/>
    <property type="match status" value="1"/>
</dbReference>
<dbReference type="EMBL" id="GG657480">
    <property type="protein sequence ID" value="OAT13920.1"/>
    <property type="molecule type" value="Genomic_DNA"/>
</dbReference>
<protein>
    <recommendedName>
        <fullName evidence="1">Heterokaryon incompatibility domain-containing protein</fullName>
    </recommendedName>
</protein>
<dbReference type="VEuPathDB" id="FungiDB:BDBG_09027"/>
<keyword evidence="3" id="KW-1185">Reference proteome</keyword>
<evidence type="ECO:0000259" key="1">
    <source>
        <dbReference type="Pfam" id="PF06985"/>
    </source>
</evidence>
<dbReference type="PANTHER" id="PTHR33112:SF12">
    <property type="entry name" value="HETEROKARYON INCOMPATIBILITY DOMAIN-CONTAINING PROTEIN"/>
    <property type="match status" value="1"/>
</dbReference>
<dbReference type="InterPro" id="IPR010730">
    <property type="entry name" value="HET"/>
</dbReference>
<dbReference type="GeneID" id="8508446"/>
<organism evidence="2 3">
    <name type="scientific">Blastomyces gilchristii (strain SLH14081)</name>
    <name type="common">Blastomyces dermatitidis</name>
    <dbReference type="NCBI Taxonomy" id="559298"/>
    <lineage>
        <taxon>Eukaryota</taxon>
        <taxon>Fungi</taxon>
        <taxon>Dikarya</taxon>
        <taxon>Ascomycota</taxon>
        <taxon>Pezizomycotina</taxon>
        <taxon>Eurotiomycetes</taxon>
        <taxon>Eurotiomycetidae</taxon>
        <taxon>Onygenales</taxon>
        <taxon>Ajellomycetaceae</taxon>
        <taxon>Blastomyces</taxon>
    </lineage>
</organism>
<reference evidence="3" key="1">
    <citation type="journal article" date="2015" name="PLoS Genet.">
        <title>The dynamic genome and transcriptome of the human fungal pathogen Blastomyces and close relative Emmonsia.</title>
        <authorList>
            <person name="Munoz J.F."/>
            <person name="Gauthier G.M."/>
            <person name="Desjardins C.A."/>
            <person name="Gallo J.E."/>
            <person name="Holder J."/>
            <person name="Sullivan T.D."/>
            <person name="Marty A.J."/>
            <person name="Carmen J.C."/>
            <person name="Chen Z."/>
            <person name="Ding L."/>
            <person name="Gujja S."/>
            <person name="Magrini V."/>
            <person name="Misas E."/>
            <person name="Mitreva M."/>
            <person name="Priest M."/>
            <person name="Saif S."/>
            <person name="Whiston E.A."/>
            <person name="Young S."/>
            <person name="Zeng Q."/>
            <person name="Goldman W.E."/>
            <person name="Mardis E.R."/>
            <person name="Taylor J.W."/>
            <person name="McEwen J.G."/>
            <person name="Clay O.K."/>
            <person name="Klein B.S."/>
            <person name="Cuomo C.A."/>
        </authorList>
    </citation>
    <scope>NUCLEOTIDE SEQUENCE [LARGE SCALE GENOMIC DNA]</scope>
    <source>
        <strain evidence="3">SLH14081</strain>
    </source>
</reference>
<feature type="domain" description="Heterokaryon incompatibility" evidence="1">
    <location>
        <begin position="253"/>
        <end position="399"/>
    </location>
</feature>
<gene>
    <name evidence="2" type="ORF">BDBG_09027</name>
</gene>
<dbReference type="OrthoDB" id="405906at2759"/>
<evidence type="ECO:0000313" key="3">
    <source>
        <dbReference type="Proteomes" id="UP000002038"/>
    </source>
</evidence>
<dbReference type="PANTHER" id="PTHR33112">
    <property type="entry name" value="DOMAIN PROTEIN, PUTATIVE-RELATED"/>
    <property type="match status" value="1"/>
</dbReference>
<proteinExistence type="predicted"/>
<dbReference type="KEGG" id="bgh:BDBG_09027"/>
<name>A0A179V1F1_BLAGS</name>
<dbReference type="RefSeq" id="XP_002620616.2">
    <property type="nucleotide sequence ID" value="XM_002620570.2"/>
</dbReference>
<sequence>MDEQCHLCQSSLFYYTQNDSEPTPQERYELFHQPCSSTCSLPTNPRDKEAQDLDICDFCSHIRLRHLVNCIKPNIRSRFLFPLRRGLLEEERHGSNNNIVSRKRKRECSLCAFMKHMVAVGLSSTRIAEVKGARNYDIVLYLGPPQSDDSQSGVSGVPSADIYVSYSDGDGVSNIWVGDVHIDEIREGGSHIPRVGEVLFWPRLEDKINECYSTHSECQQHVTAAQGSSLPKGFRVIDVIRRCLVERSDIRRFVGLSYVWGAKPSSLLAATCATVDGMKKDGGLPSSTMPRTIEDAITVCLQMGQRYLWVDRLCIIQDDVGDKEAQIEAMDDIFSSAQIVLIAAYGDSMDFGIPGVSRVKRKAVQHSEDILGLRITNIVREVEDDPLNVWDTRGWTYQEAVLSRRRLYFTNMRAFFECERSMSHEDMFNGERSRDDLISSRLVVSDDESTFRSFARHLRHYSSRKLTFRSDAYEALYGISKSLYNNKNIDSMRMRMMINGLPRVDFDRALLWYANIGKNPITRLETAQGLVLPTWSWSSIMGLAEDQVHYQATGFYGTLVPWYSISRPTSVPAGSGSVIEAFNVCHDSHGPDDDWQVYMAIACIEGCLGDKRNASLPFSLRTDNFVTVREMFNKRWKDYHNFCIDVMPSTFKLSELPLPGAITQGINPKLAGIIATKAQAAIFNLEPKPSYSFNITNSSGERIGELCGDAEQLREEHARAKAPGSSTAPSTKFEFIALSLSGIGIMPYSSKELGLKNYVDADGNALDKVPIVNVLMIAWDGNIARRCQLGWVFLVDWVKVSREWKVVMLA</sequence>